<dbReference type="EMBL" id="CARXXK010000351">
    <property type="protein sequence ID" value="CAI6370435.1"/>
    <property type="molecule type" value="Genomic_DNA"/>
</dbReference>
<keyword evidence="2 4" id="KW-0238">DNA-binding</keyword>
<dbReference type="InterPro" id="IPR050863">
    <property type="entry name" value="CenT-Element_Derived"/>
</dbReference>
<comment type="caution">
    <text evidence="7">The sequence shown here is derived from an EMBL/GenBank/DDBJ whole genome shotgun (WGS) entry which is preliminary data.</text>
</comment>
<dbReference type="SUPFAM" id="SSF46689">
    <property type="entry name" value="Homeodomain-like"/>
    <property type="match status" value="2"/>
</dbReference>
<name>A0AAV0XPN3_9HEMI</name>
<dbReference type="PANTHER" id="PTHR19303:SF73">
    <property type="entry name" value="PROTEIN PDC2"/>
    <property type="match status" value="1"/>
</dbReference>
<dbReference type="Pfam" id="PF04218">
    <property type="entry name" value="CENP-B_N"/>
    <property type="match status" value="1"/>
</dbReference>
<evidence type="ECO:0000256" key="2">
    <source>
        <dbReference type="ARBA" id="ARBA00023125"/>
    </source>
</evidence>
<sequence>MSASNSKKYKSLTISEKKQLIEAVERGDKKTEVAKTFDIPLSTLSTILKDKNKIITASSSGGRKRNSKGEHPRLEECLVQWVRQCRGQNVPVSGLLLKEKAKSFAKELGIPFFSASDGWLTNFKKRNGIVFKKICGESSSVDDNVCSEWHRKLSTLLKNYEPRNVFNTDETALFFKCLPDKTFTFKEEKCHGGKHSKDRLTILLAVNMDGSEKLTPLLIGKAAKPRCFKGIRSFPITYRANKKAWMTTELFNEWLFSLNEDMKKQERKILLFLDNCTVHNNPPTLTNIELQFFPPNTTSKLQPLDQGIIKNFKTFYRQEVVKNVLECIESEQTPNISVLTAMIFVDKAWKKVAPSTILKCFKKSGFTIEIQETENDQLNIESIQWNSLPTQENVSFTDYVNVDEDVAVWGVLSDADILENTLSIDEDNEDDTSPLPLVTLKEASSALEKLRNFSLQSEVNVEVFDALFTIENTIEKIKLNSMKQKTITDFFKK</sequence>
<evidence type="ECO:0000313" key="7">
    <source>
        <dbReference type="EMBL" id="CAI6370435.1"/>
    </source>
</evidence>
<reference evidence="7 8" key="1">
    <citation type="submission" date="2023-01" db="EMBL/GenBank/DDBJ databases">
        <authorList>
            <person name="Whitehead M."/>
        </authorList>
    </citation>
    <scope>NUCLEOTIDE SEQUENCE [LARGE SCALE GENOMIC DNA]</scope>
</reference>
<dbReference type="InterPro" id="IPR004875">
    <property type="entry name" value="DDE_SF_endonuclease_dom"/>
</dbReference>
<comment type="subcellular location">
    <subcellularLocation>
        <location evidence="1 4">Nucleus</location>
    </subcellularLocation>
</comment>
<dbReference type="Gene3D" id="1.10.10.60">
    <property type="entry name" value="Homeodomain-like"/>
    <property type="match status" value="2"/>
</dbReference>
<keyword evidence="3 4" id="KW-0539">Nucleus</keyword>
<dbReference type="PROSITE" id="PS51253">
    <property type="entry name" value="HTH_CENPB"/>
    <property type="match status" value="1"/>
</dbReference>
<dbReference type="SMART" id="SM00674">
    <property type="entry name" value="CENPB"/>
    <property type="match status" value="1"/>
</dbReference>
<organism evidence="7 8">
    <name type="scientific">Macrosiphum euphorbiae</name>
    <name type="common">potato aphid</name>
    <dbReference type="NCBI Taxonomy" id="13131"/>
    <lineage>
        <taxon>Eukaryota</taxon>
        <taxon>Metazoa</taxon>
        <taxon>Ecdysozoa</taxon>
        <taxon>Arthropoda</taxon>
        <taxon>Hexapoda</taxon>
        <taxon>Insecta</taxon>
        <taxon>Pterygota</taxon>
        <taxon>Neoptera</taxon>
        <taxon>Paraneoptera</taxon>
        <taxon>Hemiptera</taxon>
        <taxon>Sternorrhyncha</taxon>
        <taxon>Aphidomorpha</taxon>
        <taxon>Aphidoidea</taxon>
        <taxon>Aphididae</taxon>
        <taxon>Macrosiphini</taxon>
        <taxon>Macrosiphum</taxon>
    </lineage>
</organism>
<evidence type="ECO:0000256" key="4">
    <source>
        <dbReference type="PROSITE-ProRule" id="PRU00320"/>
    </source>
</evidence>
<accession>A0AAV0XPN3</accession>
<feature type="domain" description="HTH psq-type" evidence="5">
    <location>
        <begin position="3"/>
        <end position="54"/>
    </location>
</feature>
<dbReference type="Pfam" id="PF03221">
    <property type="entry name" value="HTH_Tnp_Tc5"/>
    <property type="match status" value="1"/>
</dbReference>
<protein>
    <submittedName>
        <fullName evidence="7">Uncharacterized protein</fullName>
    </submittedName>
</protein>
<dbReference type="Pfam" id="PF03184">
    <property type="entry name" value="DDE_1"/>
    <property type="match status" value="1"/>
</dbReference>
<evidence type="ECO:0000256" key="1">
    <source>
        <dbReference type="ARBA" id="ARBA00004123"/>
    </source>
</evidence>
<dbReference type="PROSITE" id="PS50960">
    <property type="entry name" value="HTH_PSQ"/>
    <property type="match status" value="1"/>
</dbReference>
<gene>
    <name evidence="7" type="ORF">MEUPH1_LOCUS24552</name>
</gene>
<evidence type="ECO:0000256" key="3">
    <source>
        <dbReference type="ARBA" id="ARBA00023242"/>
    </source>
</evidence>
<keyword evidence="8" id="KW-1185">Reference proteome</keyword>
<dbReference type="InterPro" id="IPR009057">
    <property type="entry name" value="Homeodomain-like_sf"/>
</dbReference>
<dbReference type="InterPro" id="IPR006600">
    <property type="entry name" value="HTH_CenpB_DNA-bd_dom"/>
</dbReference>
<evidence type="ECO:0000313" key="8">
    <source>
        <dbReference type="Proteomes" id="UP001160148"/>
    </source>
</evidence>
<dbReference type="AlphaFoldDB" id="A0AAV0XPN3"/>
<dbReference type="GO" id="GO:0003677">
    <property type="term" value="F:DNA binding"/>
    <property type="evidence" value="ECO:0007669"/>
    <property type="project" value="UniProtKB-UniRule"/>
</dbReference>
<proteinExistence type="predicted"/>
<evidence type="ECO:0000259" key="5">
    <source>
        <dbReference type="PROSITE" id="PS50960"/>
    </source>
</evidence>
<feature type="domain" description="HTH CENPB-type" evidence="6">
    <location>
        <begin position="62"/>
        <end position="133"/>
    </location>
</feature>
<dbReference type="PANTHER" id="PTHR19303">
    <property type="entry name" value="TRANSPOSON"/>
    <property type="match status" value="1"/>
</dbReference>
<dbReference type="Proteomes" id="UP001160148">
    <property type="component" value="Unassembled WGS sequence"/>
</dbReference>
<feature type="DNA-binding region" description="H-T-H motif" evidence="4">
    <location>
        <begin position="30"/>
        <end position="50"/>
    </location>
</feature>
<dbReference type="InterPro" id="IPR007889">
    <property type="entry name" value="HTH_Psq"/>
</dbReference>
<evidence type="ECO:0000259" key="6">
    <source>
        <dbReference type="PROSITE" id="PS51253"/>
    </source>
</evidence>
<dbReference type="GO" id="GO:0005634">
    <property type="term" value="C:nucleus"/>
    <property type="evidence" value="ECO:0007669"/>
    <property type="project" value="UniProtKB-SubCell"/>
</dbReference>